<keyword evidence="3" id="KW-1185">Reference proteome</keyword>
<comment type="caution">
    <text evidence="2">The sequence shown here is derived from an EMBL/GenBank/DDBJ whole genome shotgun (WGS) entry which is preliminary data.</text>
</comment>
<accession>A0AAN7QCN9</accession>
<feature type="transmembrane region" description="Helical" evidence="1">
    <location>
        <begin position="78"/>
        <end position="100"/>
    </location>
</feature>
<evidence type="ECO:0000256" key="1">
    <source>
        <dbReference type="SAM" id="Phobius"/>
    </source>
</evidence>
<dbReference type="Proteomes" id="UP001345219">
    <property type="component" value="Chromosome 11"/>
</dbReference>
<reference evidence="2 3" key="1">
    <citation type="journal article" date="2023" name="Hortic Res">
        <title>Pangenome of water caltrop reveals structural variations and asymmetric subgenome divergence after allopolyploidization.</title>
        <authorList>
            <person name="Zhang X."/>
            <person name="Chen Y."/>
            <person name="Wang L."/>
            <person name="Yuan Y."/>
            <person name="Fang M."/>
            <person name="Shi L."/>
            <person name="Lu R."/>
            <person name="Comes H.P."/>
            <person name="Ma Y."/>
            <person name="Chen Y."/>
            <person name="Huang G."/>
            <person name="Zhou Y."/>
            <person name="Zheng Z."/>
            <person name="Qiu Y."/>
        </authorList>
    </citation>
    <scope>NUCLEOTIDE SEQUENCE [LARGE SCALE GENOMIC DNA]</scope>
    <source>
        <tissue evidence="2">Roots</tissue>
    </source>
</reference>
<gene>
    <name evidence="2" type="ORF">SAY87_013062</name>
</gene>
<proteinExistence type="predicted"/>
<keyword evidence="1" id="KW-1133">Transmembrane helix</keyword>
<sequence length="130" mass="14203">MAATMADPSYPPLSYATPLLLHARASENSFLSQFEPLALLVGPLIAVFLAQALRSLIGAVQEQRTQGHSPRFLHELHQVNPCSILFLLNVTILSLAPTFLGRSRLDFTVGVRLVIALKCHIDSEKQKVSG</sequence>
<feature type="transmembrane region" description="Helical" evidence="1">
    <location>
        <begin position="37"/>
        <end position="57"/>
    </location>
</feature>
<protein>
    <submittedName>
        <fullName evidence="2">Uncharacterized protein</fullName>
    </submittedName>
</protein>
<dbReference type="EMBL" id="JAXIOK010000008">
    <property type="protein sequence ID" value="KAK4763624.1"/>
    <property type="molecule type" value="Genomic_DNA"/>
</dbReference>
<evidence type="ECO:0000313" key="2">
    <source>
        <dbReference type="EMBL" id="KAK4763624.1"/>
    </source>
</evidence>
<keyword evidence="1" id="KW-0472">Membrane</keyword>
<dbReference type="AlphaFoldDB" id="A0AAN7QCN9"/>
<keyword evidence="1" id="KW-0812">Transmembrane</keyword>
<name>A0AAN7QCN9_9MYRT</name>
<evidence type="ECO:0000313" key="3">
    <source>
        <dbReference type="Proteomes" id="UP001345219"/>
    </source>
</evidence>
<organism evidence="2 3">
    <name type="scientific">Trapa incisa</name>
    <dbReference type="NCBI Taxonomy" id="236973"/>
    <lineage>
        <taxon>Eukaryota</taxon>
        <taxon>Viridiplantae</taxon>
        <taxon>Streptophyta</taxon>
        <taxon>Embryophyta</taxon>
        <taxon>Tracheophyta</taxon>
        <taxon>Spermatophyta</taxon>
        <taxon>Magnoliopsida</taxon>
        <taxon>eudicotyledons</taxon>
        <taxon>Gunneridae</taxon>
        <taxon>Pentapetalae</taxon>
        <taxon>rosids</taxon>
        <taxon>malvids</taxon>
        <taxon>Myrtales</taxon>
        <taxon>Lythraceae</taxon>
        <taxon>Trapa</taxon>
    </lineage>
</organism>